<dbReference type="AlphaFoldDB" id="A0A9D3PKR6"/>
<organism evidence="1 2">
    <name type="scientific">Megalops atlanticus</name>
    <name type="common">Tarpon</name>
    <name type="synonym">Clupea gigantea</name>
    <dbReference type="NCBI Taxonomy" id="7932"/>
    <lineage>
        <taxon>Eukaryota</taxon>
        <taxon>Metazoa</taxon>
        <taxon>Chordata</taxon>
        <taxon>Craniata</taxon>
        <taxon>Vertebrata</taxon>
        <taxon>Euteleostomi</taxon>
        <taxon>Actinopterygii</taxon>
        <taxon>Neopterygii</taxon>
        <taxon>Teleostei</taxon>
        <taxon>Elopiformes</taxon>
        <taxon>Megalopidae</taxon>
        <taxon>Megalops</taxon>
    </lineage>
</organism>
<proteinExistence type="predicted"/>
<comment type="caution">
    <text evidence="1">The sequence shown here is derived from an EMBL/GenBank/DDBJ whole genome shotgun (WGS) entry which is preliminary data.</text>
</comment>
<gene>
    <name evidence="1" type="ORF">MATL_G00186700</name>
</gene>
<evidence type="ECO:0000313" key="1">
    <source>
        <dbReference type="EMBL" id="KAG7462622.1"/>
    </source>
</evidence>
<dbReference type="SUPFAM" id="SSF50494">
    <property type="entry name" value="Trypsin-like serine proteases"/>
    <property type="match status" value="1"/>
</dbReference>
<reference evidence="1" key="1">
    <citation type="submission" date="2021-01" db="EMBL/GenBank/DDBJ databases">
        <authorList>
            <person name="Zahm M."/>
            <person name="Roques C."/>
            <person name="Cabau C."/>
            <person name="Klopp C."/>
            <person name="Donnadieu C."/>
            <person name="Jouanno E."/>
            <person name="Lampietro C."/>
            <person name="Louis A."/>
            <person name="Herpin A."/>
            <person name="Echchiki A."/>
            <person name="Berthelot C."/>
            <person name="Parey E."/>
            <person name="Roest-Crollius H."/>
            <person name="Braasch I."/>
            <person name="Postlethwait J."/>
            <person name="Bobe J."/>
            <person name="Montfort J."/>
            <person name="Bouchez O."/>
            <person name="Begum T."/>
            <person name="Mejri S."/>
            <person name="Adams A."/>
            <person name="Chen W.-J."/>
            <person name="Guiguen Y."/>
        </authorList>
    </citation>
    <scope>NUCLEOTIDE SEQUENCE</scope>
    <source>
        <strain evidence="1">YG-15Mar2019-1</strain>
        <tissue evidence="1">Brain</tissue>
    </source>
</reference>
<evidence type="ECO:0000313" key="2">
    <source>
        <dbReference type="Proteomes" id="UP001046870"/>
    </source>
</evidence>
<dbReference type="OrthoDB" id="8943761at2759"/>
<sequence length="244" mass="28032">MFVKFEIQEEMWSSGKMVGTFISKCITVLKDIFASVKNKCIDIVNTDMKNRKSCKTLIITNKKAEAHCFYWKKEKGKKYILATCHSIDTNDMENTVCIISGDTFTSCETNPSNFIYSKYIDYVQLELMDDDAFLSHEIGLCETGIGEPEIGKEIYYETYCKEKKRFVKYSGKIIKPPKETENVLTENEFVIDIVGIPGESGTPIFNCADNRVVGMYRGDCVTRRDLGRCIKMSSINQDMYRRMN</sequence>
<protein>
    <submittedName>
        <fullName evidence="1">Uncharacterized protein</fullName>
    </submittedName>
</protein>
<dbReference type="Proteomes" id="UP001046870">
    <property type="component" value="Chromosome 16"/>
</dbReference>
<name>A0A9D3PKR6_MEGAT</name>
<dbReference type="EMBL" id="JAFDVH010000016">
    <property type="protein sequence ID" value="KAG7462622.1"/>
    <property type="molecule type" value="Genomic_DNA"/>
</dbReference>
<dbReference type="InterPro" id="IPR009003">
    <property type="entry name" value="Peptidase_S1_PA"/>
</dbReference>
<keyword evidence="2" id="KW-1185">Reference proteome</keyword>
<accession>A0A9D3PKR6</accession>